<proteinExistence type="predicted"/>
<organism evidence="2 3">
    <name type="scientific">Helicobacter equorum</name>
    <dbReference type="NCBI Taxonomy" id="361872"/>
    <lineage>
        <taxon>Bacteria</taxon>
        <taxon>Pseudomonadati</taxon>
        <taxon>Campylobacterota</taxon>
        <taxon>Epsilonproteobacteria</taxon>
        <taxon>Campylobacterales</taxon>
        <taxon>Helicobacteraceae</taxon>
        <taxon>Helicobacter</taxon>
    </lineage>
</organism>
<evidence type="ECO:0000313" key="3">
    <source>
        <dbReference type="Proteomes" id="UP000256514"/>
    </source>
</evidence>
<reference evidence="2 3" key="1">
    <citation type="submission" date="2018-04" db="EMBL/GenBank/DDBJ databases">
        <title>Novel Campyloabacter and Helicobacter Species and Strains.</title>
        <authorList>
            <person name="Mannion A.J."/>
            <person name="Shen Z."/>
            <person name="Fox J.G."/>
        </authorList>
    </citation>
    <scope>NUCLEOTIDE SEQUENCE [LARGE SCALE GENOMIC DNA]</scope>
    <source>
        <strain evidence="2 3">MIT 12-6600</strain>
    </source>
</reference>
<gene>
    <name evidence="2" type="ORF">CQA54_05890</name>
</gene>
<evidence type="ECO:0000256" key="1">
    <source>
        <dbReference type="SAM" id="MobiDB-lite"/>
    </source>
</evidence>
<feature type="compositionally biased region" description="Polar residues" evidence="1">
    <location>
        <begin position="58"/>
        <end position="79"/>
    </location>
</feature>
<dbReference type="OrthoDB" id="5330163at2"/>
<feature type="compositionally biased region" description="Polar residues" evidence="1">
    <location>
        <begin position="1"/>
        <end position="39"/>
    </location>
</feature>
<name>A0A3D8INR1_9HELI</name>
<accession>A0A3D8INR1</accession>
<dbReference type="RefSeq" id="WP_115571208.1">
    <property type="nucleotide sequence ID" value="NZ_NXLT01000004.1"/>
</dbReference>
<comment type="caution">
    <text evidence="2">The sequence shown here is derived from an EMBL/GenBank/DDBJ whole genome shotgun (WGS) entry which is preliminary data.</text>
</comment>
<dbReference type="Proteomes" id="UP000256514">
    <property type="component" value="Unassembled WGS sequence"/>
</dbReference>
<feature type="compositionally biased region" description="Basic and acidic residues" evidence="1">
    <location>
        <begin position="41"/>
        <end position="57"/>
    </location>
</feature>
<keyword evidence="3" id="KW-1185">Reference proteome</keyword>
<dbReference type="AlphaFoldDB" id="A0A3D8INR1"/>
<dbReference type="EMBL" id="NXLT01000004">
    <property type="protein sequence ID" value="RDU66889.1"/>
    <property type="molecule type" value="Genomic_DNA"/>
</dbReference>
<protein>
    <submittedName>
        <fullName evidence="2">Uncharacterized protein</fullName>
    </submittedName>
</protein>
<feature type="region of interest" description="Disordered" evidence="1">
    <location>
        <begin position="1"/>
        <end position="83"/>
    </location>
</feature>
<evidence type="ECO:0000313" key="2">
    <source>
        <dbReference type="EMBL" id="RDU66889.1"/>
    </source>
</evidence>
<sequence>MQINNAINTPFLSSSYATQNDPTAQHQKAEDTNQNQTLATTEDKSTSRTKDSKDSKDLQSITATQDITQNQAQDSQNTDENLHPNRITYGLKILELMSDEEYRAFVFASQGLSESQKILMAQGLYRFTDLYQGRKDMESAQIDATTQHQLKAFGVQNSQIESFIKRYKNAYEQIIQGDYLG</sequence>